<name>A0A6G5A379_RHIMP</name>
<keyword evidence="1" id="KW-0472">Membrane</keyword>
<keyword evidence="1" id="KW-1133">Transmembrane helix</keyword>
<protein>
    <submittedName>
        <fullName evidence="2">Uncharacterized protein</fullName>
    </submittedName>
</protein>
<evidence type="ECO:0000313" key="2">
    <source>
        <dbReference type="EMBL" id="NIE44487.1"/>
    </source>
</evidence>
<keyword evidence="1" id="KW-0812">Transmembrane</keyword>
<dbReference type="AlphaFoldDB" id="A0A6G5A379"/>
<sequence length="100" mass="10741">MDCEKIILKNQLVTTLVILVTLAGMLSGSGALNTLIFSIKTEITSNVTSIEGIGGKLQSGSVTAVQVGLLGENRRKQEFITSDRCSVGTRDPSRYDRVIL</sequence>
<organism evidence="2">
    <name type="scientific">Rhipicephalus microplus</name>
    <name type="common">Cattle tick</name>
    <name type="synonym">Boophilus microplus</name>
    <dbReference type="NCBI Taxonomy" id="6941"/>
    <lineage>
        <taxon>Eukaryota</taxon>
        <taxon>Metazoa</taxon>
        <taxon>Ecdysozoa</taxon>
        <taxon>Arthropoda</taxon>
        <taxon>Chelicerata</taxon>
        <taxon>Arachnida</taxon>
        <taxon>Acari</taxon>
        <taxon>Parasitiformes</taxon>
        <taxon>Ixodida</taxon>
        <taxon>Ixodoidea</taxon>
        <taxon>Ixodidae</taxon>
        <taxon>Rhipicephalinae</taxon>
        <taxon>Rhipicephalus</taxon>
        <taxon>Boophilus</taxon>
    </lineage>
</organism>
<evidence type="ECO:0000256" key="1">
    <source>
        <dbReference type="SAM" id="Phobius"/>
    </source>
</evidence>
<dbReference type="EMBL" id="GIKN01002214">
    <property type="protein sequence ID" value="NIE44487.1"/>
    <property type="molecule type" value="Transcribed_RNA"/>
</dbReference>
<proteinExistence type="predicted"/>
<reference evidence="2" key="1">
    <citation type="submission" date="2020-03" db="EMBL/GenBank/DDBJ databases">
        <title>A transcriptome and proteome of the tick Rhipicephalus microplus shaped by the genetic composition of its hosts and developmental stage.</title>
        <authorList>
            <person name="Garcia G.R."/>
            <person name="Ribeiro J.M.C."/>
            <person name="Maruyama S.R."/>
            <person name="Gardinasse L.G."/>
            <person name="Nelson K."/>
            <person name="Ferreira B.R."/>
            <person name="Andrade T.G."/>
            <person name="Santos I.K.F.M."/>
        </authorList>
    </citation>
    <scope>NUCLEOTIDE SEQUENCE</scope>
    <source>
        <strain evidence="2">NSGR</strain>
        <tissue evidence="2">Salivary glands</tissue>
    </source>
</reference>
<feature type="transmembrane region" description="Helical" evidence="1">
    <location>
        <begin position="12"/>
        <end position="39"/>
    </location>
</feature>
<accession>A0A6G5A379</accession>